<accession>A0A1I5Q7F1</accession>
<protein>
    <submittedName>
        <fullName evidence="9">Transcriptional antiterminator</fullName>
    </submittedName>
</protein>
<evidence type="ECO:0000256" key="1">
    <source>
        <dbReference type="ARBA" id="ARBA00022679"/>
    </source>
</evidence>
<dbReference type="GO" id="GO:0006355">
    <property type="term" value="P:regulation of DNA-templated transcription"/>
    <property type="evidence" value="ECO:0007669"/>
    <property type="project" value="InterPro"/>
</dbReference>
<keyword evidence="2" id="KW-0677">Repeat</keyword>
<dbReference type="InterPro" id="IPR013196">
    <property type="entry name" value="HTH_11"/>
</dbReference>
<evidence type="ECO:0000313" key="10">
    <source>
        <dbReference type="Proteomes" id="UP000242243"/>
    </source>
</evidence>
<evidence type="ECO:0000256" key="3">
    <source>
        <dbReference type="ARBA" id="ARBA00023015"/>
    </source>
</evidence>
<dbReference type="PANTHER" id="PTHR30185:SF18">
    <property type="entry name" value="TRANSCRIPTIONAL REGULATOR MTLR"/>
    <property type="match status" value="1"/>
</dbReference>
<dbReference type="PANTHER" id="PTHR30185">
    <property type="entry name" value="CRYPTIC BETA-GLUCOSIDE BGL OPERON ANTITERMINATOR"/>
    <property type="match status" value="1"/>
</dbReference>
<evidence type="ECO:0000259" key="7">
    <source>
        <dbReference type="PROSITE" id="PS51099"/>
    </source>
</evidence>
<evidence type="ECO:0000313" key="9">
    <source>
        <dbReference type="EMBL" id="SFP42082.1"/>
    </source>
</evidence>
<evidence type="ECO:0000259" key="6">
    <source>
        <dbReference type="PROSITE" id="PS51094"/>
    </source>
</evidence>
<evidence type="ECO:0000256" key="2">
    <source>
        <dbReference type="ARBA" id="ARBA00022737"/>
    </source>
</evidence>
<feature type="domain" description="PRD" evidence="8">
    <location>
        <begin position="305"/>
        <end position="412"/>
    </location>
</feature>
<dbReference type="InterPro" id="IPR002178">
    <property type="entry name" value="PTS_EIIA_type-2_dom"/>
</dbReference>
<organism evidence="9 10">
    <name type="scientific">Halolactibacillus halophilus</name>
    <dbReference type="NCBI Taxonomy" id="306540"/>
    <lineage>
        <taxon>Bacteria</taxon>
        <taxon>Bacillati</taxon>
        <taxon>Bacillota</taxon>
        <taxon>Bacilli</taxon>
        <taxon>Bacillales</taxon>
        <taxon>Bacillaceae</taxon>
        <taxon>Halolactibacillus</taxon>
    </lineage>
</organism>
<dbReference type="InterPro" id="IPR050661">
    <property type="entry name" value="BglG_antiterminators"/>
</dbReference>
<evidence type="ECO:0000256" key="4">
    <source>
        <dbReference type="ARBA" id="ARBA00023159"/>
    </source>
</evidence>
<reference evidence="9 10" key="1">
    <citation type="submission" date="2016-10" db="EMBL/GenBank/DDBJ databases">
        <authorList>
            <person name="de Groot N.N."/>
        </authorList>
    </citation>
    <scope>NUCLEOTIDE SEQUENCE [LARGE SCALE GENOMIC DNA]</scope>
    <source>
        <strain evidence="9 10">DSM 17073</strain>
    </source>
</reference>
<dbReference type="Gene3D" id="3.40.930.10">
    <property type="entry name" value="Mannitol-specific EII, Chain A"/>
    <property type="match status" value="1"/>
</dbReference>
<dbReference type="STRING" id="306540.SAMN05421839_11920"/>
<keyword evidence="1" id="KW-0808">Transferase</keyword>
<dbReference type="GO" id="GO:0009401">
    <property type="term" value="P:phosphoenolpyruvate-dependent sugar phosphotransferase system"/>
    <property type="evidence" value="ECO:0007669"/>
    <property type="project" value="InterPro"/>
</dbReference>
<dbReference type="GO" id="GO:0008982">
    <property type="term" value="F:protein-N(PI)-phosphohistidine-sugar phosphotransferase activity"/>
    <property type="evidence" value="ECO:0007669"/>
    <property type="project" value="InterPro"/>
</dbReference>
<feature type="domain" description="PTS EIIA type-2" evidence="6">
    <location>
        <begin position="517"/>
        <end position="656"/>
    </location>
</feature>
<dbReference type="InterPro" id="IPR016152">
    <property type="entry name" value="PTrfase/Anion_transptr"/>
</dbReference>
<evidence type="ECO:0000259" key="8">
    <source>
        <dbReference type="PROSITE" id="PS51372"/>
    </source>
</evidence>
<dbReference type="InterPro" id="IPR036388">
    <property type="entry name" value="WH-like_DNA-bd_sf"/>
</dbReference>
<dbReference type="EMBL" id="FOXC01000019">
    <property type="protein sequence ID" value="SFP42082.1"/>
    <property type="molecule type" value="Genomic_DNA"/>
</dbReference>
<feature type="domain" description="PTS EIIB type-2" evidence="7">
    <location>
        <begin position="413"/>
        <end position="502"/>
    </location>
</feature>
<dbReference type="InterPro" id="IPR011608">
    <property type="entry name" value="PRD"/>
</dbReference>
<dbReference type="Pfam" id="PF00359">
    <property type="entry name" value="PTS_EIIA_2"/>
    <property type="match status" value="1"/>
</dbReference>
<dbReference type="PROSITE" id="PS51372">
    <property type="entry name" value="PRD_2"/>
    <property type="match status" value="1"/>
</dbReference>
<dbReference type="CDD" id="cd00211">
    <property type="entry name" value="PTS_IIA_fru"/>
    <property type="match status" value="1"/>
</dbReference>
<dbReference type="PROSITE" id="PS51099">
    <property type="entry name" value="PTS_EIIB_TYPE_2"/>
    <property type="match status" value="1"/>
</dbReference>
<dbReference type="SUPFAM" id="SSF55804">
    <property type="entry name" value="Phoshotransferase/anion transport protein"/>
    <property type="match status" value="1"/>
</dbReference>
<dbReference type="CDD" id="cd05568">
    <property type="entry name" value="PTS_IIB_bgl_like"/>
    <property type="match status" value="1"/>
</dbReference>
<evidence type="ECO:0000256" key="5">
    <source>
        <dbReference type="ARBA" id="ARBA00023163"/>
    </source>
</evidence>
<proteinExistence type="predicted"/>
<dbReference type="InterPro" id="IPR036095">
    <property type="entry name" value="PTS_EIIB-like_sf"/>
</dbReference>
<dbReference type="SUPFAM" id="SSF63520">
    <property type="entry name" value="PTS-regulatory domain, PRD"/>
    <property type="match status" value="1"/>
</dbReference>
<dbReference type="Pfam" id="PF08279">
    <property type="entry name" value="HTH_11"/>
    <property type="match status" value="1"/>
</dbReference>
<dbReference type="PROSITE" id="PS51094">
    <property type="entry name" value="PTS_EIIA_TYPE_2"/>
    <property type="match status" value="1"/>
</dbReference>
<dbReference type="Gene3D" id="3.40.50.2300">
    <property type="match status" value="1"/>
</dbReference>
<dbReference type="SUPFAM" id="SSF52794">
    <property type="entry name" value="PTS system IIB component-like"/>
    <property type="match status" value="1"/>
</dbReference>
<keyword evidence="4" id="KW-0010">Activator</keyword>
<name>A0A1I5Q7F1_9BACI</name>
<dbReference type="Pfam" id="PF05043">
    <property type="entry name" value="Mga"/>
    <property type="match status" value="1"/>
</dbReference>
<dbReference type="AlphaFoldDB" id="A0A1I5Q7F1"/>
<dbReference type="InterPro" id="IPR013011">
    <property type="entry name" value="PTS_EIIB_2"/>
</dbReference>
<dbReference type="Gene3D" id="1.10.10.10">
    <property type="entry name" value="Winged helix-like DNA-binding domain superfamily/Winged helix DNA-binding domain"/>
    <property type="match status" value="1"/>
</dbReference>
<dbReference type="Gene3D" id="1.10.1790.10">
    <property type="entry name" value="PRD domain"/>
    <property type="match status" value="1"/>
</dbReference>
<dbReference type="Proteomes" id="UP000242243">
    <property type="component" value="Unassembled WGS sequence"/>
</dbReference>
<dbReference type="Pfam" id="PF00874">
    <property type="entry name" value="PRD"/>
    <property type="match status" value="1"/>
</dbReference>
<sequence>MDMNKADARRFQLYKLLMEELDYRPANFFSNQLSVSTKTIYDDIAFLNNIMDEITCIEKMPRKGLLLIGSAQAKETFEKKLIELLSPHHLSFSPEERQREIVKRLFLQNEQMTYEQLSEDYVVSVSSLRKDMEEIQTFLTGKDVKLISDHFGTRIRGEEKDIQHVLKRYIFSLLDDTPIVDVVKRMSLLERLADQFFYPTIIQFVHQVYGNLVSKAGRPLSDYYKDSIYISLLIYVQRLYIGSHFTKKKQVFIENVTYMESYLIAVELSEMMHHSLGLVLEKQDIEYLSSLLFAHDIKPGLDMQQVNPENKVIVKKLISKMSHMLEVDLNHDSHLFHVLVAHMTTMIYRLKLGITLTNPLLESIKRQYSVLFNIVWYLMNDVEETYDIQLNDHDISFLTIHFQVAIEKKIPMNKILIVCEKALATSELIYNRIKHALPATNMIETISLSDFYQNNLDEVDLIISSVPIAYEKQPVIYVSPLVTESEMKSIRKQYDEMSLSKMILKPRLTKSKTKLEKYLTKEFVFLNKAFTTKGQVLDFFSAEAYQRGLVTDEFKQSLYEREAMGETSLYTGVAIPHASSHTLRQSFISIVSLTHKIQWGSNKVQLIIFIGVAEKDINEIKDVFAELYQLVEKKAYVDHLVSITDASDLLMFINENTLI</sequence>
<keyword evidence="5" id="KW-0804">Transcription</keyword>
<gene>
    <name evidence="9" type="ORF">SAMN05421839_11920</name>
</gene>
<dbReference type="InterPro" id="IPR007737">
    <property type="entry name" value="Mga_HTH"/>
</dbReference>
<dbReference type="InterPro" id="IPR036634">
    <property type="entry name" value="PRD_sf"/>
</dbReference>
<keyword evidence="3" id="KW-0805">Transcription regulation</keyword>